<keyword evidence="2" id="KW-1185">Reference proteome</keyword>
<feature type="non-terminal residue" evidence="1">
    <location>
        <position position="24"/>
    </location>
</feature>
<evidence type="ECO:0000313" key="2">
    <source>
        <dbReference type="Proteomes" id="UP000265520"/>
    </source>
</evidence>
<accession>A0A392Q513</accession>
<name>A0A392Q513_9FABA</name>
<sequence length="24" mass="2600">MDRLVAPTQSAFLKGRQLVDGVVV</sequence>
<dbReference type="Proteomes" id="UP000265520">
    <property type="component" value="Unassembled WGS sequence"/>
</dbReference>
<protein>
    <submittedName>
        <fullName evidence="1">Uncharacterized protein</fullName>
    </submittedName>
</protein>
<proteinExistence type="predicted"/>
<dbReference type="AlphaFoldDB" id="A0A392Q513"/>
<reference evidence="1 2" key="1">
    <citation type="journal article" date="2018" name="Front. Plant Sci.">
        <title>Red Clover (Trifolium pratense) and Zigzag Clover (T. medium) - A Picture of Genomic Similarities and Differences.</title>
        <authorList>
            <person name="Dluhosova J."/>
            <person name="Istvanek J."/>
            <person name="Nedelnik J."/>
            <person name="Repkova J."/>
        </authorList>
    </citation>
    <scope>NUCLEOTIDE SEQUENCE [LARGE SCALE GENOMIC DNA]</scope>
    <source>
        <strain evidence="2">cv. 10/8</strain>
        <tissue evidence="1">Leaf</tissue>
    </source>
</reference>
<dbReference type="EMBL" id="LXQA010114730">
    <property type="protein sequence ID" value="MCI19421.1"/>
    <property type="molecule type" value="Genomic_DNA"/>
</dbReference>
<evidence type="ECO:0000313" key="1">
    <source>
        <dbReference type="EMBL" id="MCI19421.1"/>
    </source>
</evidence>
<comment type="caution">
    <text evidence="1">The sequence shown here is derived from an EMBL/GenBank/DDBJ whole genome shotgun (WGS) entry which is preliminary data.</text>
</comment>
<organism evidence="1 2">
    <name type="scientific">Trifolium medium</name>
    <dbReference type="NCBI Taxonomy" id="97028"/>
    <lineage>
        <taxon>Eukaryota</taxon>
        <taxon>Viridiplantae</taxon>
        <taxon>Streptophyta</taxon>
        <taxon>Embryophyta</taxon>
        <taxon>Tracheophyta</taxon>
        <taxon>Spermatophyta</taxon>
        <taxon>Magnoliopsida</taxon>
        <taxon>eudicotyledons</taxon>
        <taxon>Gunneridae</taxon>
        <taxon>Pentapetalae</taxon>
        <taxon>rosids</taxon>
        <taxon>fabids</taxon>
        <taxon>Fabales</taxon>
        <taxon>Fabaceae</taxon>
        <taxon>Papilionoideae</taxon>
        <taxon>50 kb inversion clade</taxon>
        <taxon>NPAAA clade</taxon>
        <taxon>Hologalegina</taxon>
        <taxon>IRL clade</taxon>
        <taxon>Trifolieae</taxon>
        <taxon>Trifolium</taxon>
    </lineage>
</organism>